<organism evidence="1 2">
    <name type="scientific">Meloidogyne enterolobii</name>
    <name type="common">Root-knot nematode worm</name>
    <name type="synonym">Meloidogyne mayaguensis</name>
    <dbReference type="NCBI Taxonomy" id="390850"/>
    <lineage>
        <taxon>Eukaryota</taxon>
        <taxon>Metazoa</taxon>
        <taxon>Ecdysozoa</taxon>
        <taxon>Nematoda</taxon>
        <taxon>Chromadorea</taxon>
        <taxon>Rhabditida</taxon>
        <taxon>Tylenchina</taxon>
        <taxon>Tylenchomorpha</taxon>
        <taxon>Tylenchoidea</taxon>
        <taxon>Meloidogynidae</taxon>
        <taxon>Meloidogyninae</taxon>
        <taxon>Meloidogyne</taxon>
    </lineage>
</organism>
<keyword evidence="2" id="KW-1185">Reference proteome</keyword>
<sequence length="148" mass="17165">MSHPPPPFSLPPHPPHPSAFPFPLDPTTLAAFQPFMVQVQTEHRRKNATREVTAPLKQWLNAHRKNPYPTKAEKTLLAVVTHMTMTQASLNLNEKLFYQVYNKVAPHIPKPRPRRIFRHKPRPEPRRGSIPAKHKTRHSRPRRLGMLP</sequence>
<reference evidence="1" key="1">
    <citation type="submission" date="2023-11" db="EMBL/GenBank/DDBJ databases">
        <authorList>
            <person name="Poullet M."/>
        </authorList>
    </citation>
    <scope>NUCLEOTIDE SEQUENCE</scope>
    <source>
        <strain evidence="1">E1834</strain>
    </source>
</reference>
<name>A0ACB0Z5U5_MELEN</name>
<evidence type="ECO:0000313" key="2">
    <source>
        <dbReference type="Proteomes" id="UP001497535"/>
    </source>
</evidence>
<protein>
    <submittedName>
        <fullName evidence="1">Uncharacterized protein</fullName>
    </submittedName>
</protein>
<comment type="caution">
    <text evidence="1">The sequence shown here is derived from an EMBL/GenBank/DDBJ whole genome shotgun (WGS) entry which is preliminary data.</text>
</comment>
<dbReference type="Proteomes" id="UP001497535">
    <property type="component" value="Unassembled WGS sequence"/>
</dbReference>
<dbReference type="EMBL" id="CAVMJV010000026">
    <property type="protein sequence ID" value="CAK5074337.1"/>
    <property type="molecule type" value="Genomic_DNA"/>
</dbReference>
<evidence type="ECO:0000313" key="1">
    <source>
        <dbReference type="EMBL" id="CAK5074337.1"/>
    </source>
</evidence>
<accession>A0ACB0Z5U5</accession>
<proteinExistence type="predicted"/>
<gene>
    <name evidence="1" type="ORF">MENTE1834_LOCUS21079</name>
</gene>